<sequence>MAPKNSRHYLPMNSMLFNSQTSLRSSSLAINQDPALANLHEAQDITITALPQPVAKQLPTTVKKVTWRRVLRKIKTIFRHKRSVSIGSPTKFRHLVTGGVEPLRTAPPRAVVVSGAKRGAEKVDVEKDGDSDWEDVD</sequence>
<gene>
    <name evidence="2" type="ORF">K460DRAFT_399914</name>
</gene>
<dbReference type="AlphaFoldDB" id="A0A9P4GR64"/>
<comment type="caution">
    <text evidence="2">The sequence shown here is derived from an EMBL/GenBank/DDBJ whole genome shotgun (WGS) entry which is preliminary data.</text>
</comment>
<keyword evidence="3" id="KW-1185">Reference proteome</keyword>
<evidence type="ECO:0000313" key="2">
    <source>
        <dbReference type="EMBL" id="KAF1849804.1"/>
    </source>
</evidence>
<dbReference type="GeneID" id="63853523"/>
<reference evidence="2" key="1">
    <citation type="submission" date="2020-01" db="EMBL/GenBank/DDBJ databases">
        <authorList>
            <consortium name="DOE Joint Genome Institute"/>
            <person name="Haridas S."/>
            <person name="Albert R."/>
            <person name="Binder M."/>
            <person name="Bloem J."/>
            <person name="Labutti K."/>
            <person name="Salamov A."/>
            <person name="Andreopoulos B."/>
            <person name="Baker S.E."/>
            <person name="Barry K."/>
            <person name="Bills G."/>
            <person name="Bluhm B.H."/>
            <person name="Cannon C."/>
            <person name="Castanera R."/>
            <person name="Culley D.E."/>
            <person name="Daum C."/>
            <person name="Ezra D."/>
            <person name="Gonzalez J.B."/>
            <person name="Henrissat B."/>
            <person name="Kuo A."/>
            <person name="Liang C."/>
            <person name="Lipzen A."/>
            <person name="Lutzoni F."/>
            <person name="Magnuson J."/>
            <person name="Mondo S."/>
            <person name="Nolan M."/>
            <person name="Ohm R."/>
            <person name="Pangilinan J."/>
            <person name="Park H.-J."/>
            <person name="Ramirez L."/>
            <person name="Alfaro M."/>
            <person name="Sun H."/>
            <person name="Tritt A."/>
            <person name="Yoshinaga Y."/>
            <person name="Zwiers L.-H."/>
            <person name="Turgeon B.G."/>
            <person name="Goodwin S.B."/>
            <person name="Spatafora J.W."/>
            <person name="Crous P.W."/>
            <person name="Grigoriev I.V."/>
        </authorList>
    </citation>
    <scope>NUCLEOTIDE SEQUENCE</scope>
    <source>
        <strain evidence="2">CBS 394.84</strain>
    </source>
</reference>
<evidence type="ECO:0000256" key="1">
    <source>
        <dbReference type="SAM" id="MobiDB-lite"/>
    </source>
</evidence>
<accession>A0A9P4GR64</accession>
<dbReference type="RefSeq" id="XP_040792367.1">
    <property type="nucleotide sequence ID" value="XM_040936273.1"/>
</dbReference>
<feature type="region of interest" description="Disordered" evidence="1">
    <location>
        <begin position="116"/>
        <end position="137"/>
    </location>
</feature>
<feature type="compositionally biased region" description="Basic and acidic residues" evidence="1">
    <location>
        <begin position="118"/>
        <end position="130"/>
    </location>
</feature>
<name>A0A9P4GR64_9PLEO</name>
<evidence type="ECO:0000313" key="3">
    <source>
        <dbReference type="Proteomes" id="UP000800039"/>
    </source>
</evidence>
<protein>
    <submittedName>
        <fullName evidence="2">Uncharacterized protein</fullName>
    </submittedName>
</protein>
<proteinExistence type="predicted"/>
<dbReference type="EMBL" id="ML976614">
    <property type="protein sequence ID" value="KAF1849804.1"/>
    <property type="molecule type" value="Genomic_DNA"/>
</dbReference>
<dbReference type="OrthoDB" id="3684516at2759"/>
<dbReference type="Proteomes" id="UP000800039">
    <property type="component" value="Unassembled WGS sequence"/>
</dbReference>
<organism evidence="2 3">
    <name type="scientific">Cucurbitaria berberidis CBS 394.84</name>
    <dbReference type="NCBI Taxonomy" id="1168544"/>
    <lineage>
        <taxon>Eukaryota</taxon>
        <taxon>Fungi</taxon>
        <taxon>Dikarya</taxon>
        <taxon>Ascomycota</taxon>
        <taxon>Pezizomycotina</taxon>
        <taxon>Dothideomycetes</taxon>
        <taxon>Pleosporomycetidae</taxon>
        <taxon>Pleosporales</taxon>
        <taxon>Pleosporineae</taxon>
        <taxon>Cucurbitariaceae</taxon>
        <taxon>Cucurbitaria</taxon>
    </lineage>
</organism>